<name>A0A9N8EJP1_9STRA</name>
<keyword evidence="2" id="KW-1185">Reference proteome</keyword>
<dbReference type="AlphaFoldDB" id="A0A9N8EJP1"/>
<dbReference type="EMBL" id="CAICTM010001063">
    <property type="protein sequence ID" value="CAB9520009.1"/>
    <property type="molecule type" value="Genomic_DNA"/>
</dbReference>
<evidence type="ECO:0000313" key="2">
    <source>
        <dbReference type="Proteomes" id="UP001153069"/>
    </source>
</evidence>
<accession>A0A9N8EJP1</accession>
<comment type="caution">
    <text evidence="1">The sequence shown here is derived from an EMBL/GenBank/DDBJ whole genome shotgun (WGS) entry which is preliminary data.</text>
</comment>
<organism evidence="1 2">
    <name type="scientific">Seminavis robusta</name>
    <dbReference type="NCBI Taxonomy" id="568900"/>
    <lineage>
        <taxon>Eukaryota</taxon>
        <taxon>Sar</taxon>
        <taxon>Stramenopiles</taxon>
        <taxon>Ochrophyta</taxon>
        <taxon>Bacillariophyta</taxon>
        <taxon>Bacillariophyceae</taxon>
        <taxon>Bacillariophycidae</taxon>
        <taxon>Naviculales</taxon>
        <taxon>Naviculaceae</taxon>
        <taxon>Seminavis</taxon>
    </lineage>
</organism>
<sequence length="364" mass="41594">MSLHSQNTISDVPPLSLDTSTSLSLVTSFWAVQLDNNTNLHRQEIEAAMLNNLNNPHFDQILIFLDHATEQSNCTHFRYRMAQLQERFDEKMQTSIVSEAYQSPQKKPVLDCVEISEQPNYYQMFLLATGSNVKGDVVIVENADQAFDDSVQWAKHIKNTTVLALSTWGFQPDIVPSPIKDHFNFVHGENSKEYHAEILPRCNDFWVYSWDGYVFHKQLIAGRLKAENFQRPTVKMMNDSTHETAFFKMNEDGGENAALWALLEGIPEALGVSGCTVIQTWHFHGAPKMHAHGDDTEYWFWGEVKGPGHRVPIPHKCPKEDKITYSFKIKPPQSPPLPYKMTFPAEFREPLEALKALKDQNICT</sequence>
<reference evidence="1" key="1">
    <citation type="submission" date="2020-06" db="EMBL/GenBank/DDBJ databases">
        <authorList>
            <consortium name="Plant Systems Biology data submission"/>
        </authorList>
    </citation>
    <scope>NUCLEOTIDE SEQUENCE</scope>
    <source>
        <strain evidence="1">D6</strain>
    </source>
</reference>
<proteinExistence type="predicted"/>
<gene>
    <name evidence="1" type="ORF">SEMRO_1065_G237310.1</name>
</gene>
<evidence type="ECO:0000313" key="1">
    <source>
        <dbReference type="EMBL" id="CAB9520009.1"/>
    </source>
</evidence>
<protein>
    <submittedName>
        <fullName evidence="1">Uncharacterized protein</fullName>
    </submittedName>
</protein>
<dbReference type="Proteomes" id="UP001153069">
    <property type="component" value="Unassembled WGS sequence"/>
</dbReference>